<keyword evidence="3" id="KW-1185">Reference proteome</keyword>
<dbReference type="AlphaFoldDB" id="A0A0J7L6Q4"/>
<proteinExistence type="predicted"/>
<evidence type="ECO:0000313" key="3">
    <source>
        <dbReference type="Proteomes" id="UP000036403"/>
    </source>
</evidence>
<evidence type="ECO:0000313" key="2">
    <source>
        <dbReference type="EMBL" id="KMQ98189.1"/>
    </source>
</evidence>
<name>A0A0J7L6Q4_LASNI</name>
<reference evidence="2 3" key="1">
    <citation type="submission" date="2015-04" db="EMBL/GenBank/DDBJ databases">
        <title>Lasius niger genome sequencing.</title>
        <authorList>
            <person name="Konorov E.A."/>
            <person name="Nikitin M.A."/>
            <person name="Kirill M.V."/>
            <person name="Chang P."/>
        </authorList>
    </citation>
    <scope>NUCLEOTIDE SEQUENCE [LARGE SCALE GENOMIC DNA]</scope>
    <source>
        <tissue evidence="2">Whole</tissue>
    </source>
</reference>
<comment type="caution">
    <text evidence="2">The sequence shown here is derived from an EMBL/GenBank/DDBJ whole genome shotgun (WGS) entry which is preliminary data.</text>
</comment>
<evidence type="ECO:0000256" key="1">
    <source>
        <dbReference type="SAM" id="MobiDB-lite"/>
    </source>
</evidence>
<sequence length="96" mass="10611">MLMLLFHLYHVIDMELPKHSKKTGDRRSEDDAGDSIGDRDHRLNHVHQGPLRETGSTLEPAFDADDNSASATSRENASPMTIAVILIALHHLLAST</sequence>
<gene>
    <name evidence="2" type="ORF">RF55_1454</name>
</gene>
<dbReference type="PaxDb" id="67767-A0A0J7L6Q4"/>
<dbReference type="Proteomes" id="UP000036403">
    <property type="component" value="Unassembled WGS sequence"/>
</dbReference>
<dbReference type="EMBL" id="LBMM01000508">
    <property type="protein sequence ID" value="KMQ98189.1"/>
    <property type="molecule type" value="Genomic_DNA"/>
</dbReference>
<feature type="region of interest" description="Disordered" evidence="1">
    <location>
        <begin position="17"/>
        <end position="75"/>
    </location>
</feature>
<dbReference type="STRING" id="67767.A0A0J7L6Q4"/>
<protein>
    <submittedName>
        <fullName evidence="2">Lachesin-like protein</fullName>
    </submittedName>
</protein>
<feature type="compositionally biased region" description="Basic and acidic residues" evidence="1">
    <location>
        <begin position="17"/>
        <end position="43"/>
    </location>
</feature>
<organism evidence="2 3">
    <name type="scientific">Lasius niger</name>
    <name type="common">Black garden ant</name>
    <dbReference type="NCBI Taxonomy" id="67767"/>
    <lineage>
        <taxon>Eukaryota</taxon>
        <taxon>Metazoa</taxon>
        <taxon>Ecdysozoa</taxon>
        <taxon>Arthropoda</taxon>
        <taxon>Hexapoda</taxon>
        <taxon>Insecta</taxon>
        <taxon>Pterygota</taxon>
        <taxon>Neoptera</taxon>
        <taxon>Endopterygota</taxon>
        <taxon>Hymenoptera</taxon>
        <taxon>Apocrita</taxon>
        <taxon>Aculeata</taxon>
        <taxon>Formicoidea</taxon>
        <taxon>Formicidae</taxon>
        <taxon>Formicinae</taxon>
        <taxon>Lasius</taxon>
        <taxon>Lasius</taxon>
    </lineage>
</organism>
<accession>A0A0J7L6Q4</accession>
<dbReference type="OrthoDB" id="7612482at2759"/>